<protein>
    <recommendedName>
        <fullName evidence="1">2EXR domain-containing protein</fullName>
    </recommendedName>
</protein>
<dbReference type="Pfam" id="PF20150">
    <property type="entry name" value="2EXR"/>
    <property type="match status" value="1"/>
</dbReference>
<gene>
    <name evidence="2" type="ORF">M430DRAFT_52211</name>
</gene>
<dbReference type="Proteomes" id="UP000241818">
    <property type="component" value="Unassembled WGS sequence"/>
</dbReference>
<evidence type="ECO:0000313" key="2">
    <source>
        <dbReference type="EMBL" id="PSS13025.1"/>
    </source>
</evidence>
<proteinExistence type="predicted"/>
<sequence length="266" mass="30838">MSLCSHNNGAVVPPTFPRFRQLPAELRIKIWHHALPAPRTIHLVRDVSVDRQRLWLGFEAHCKATFPCPKIISNLLHVCRESRREVLSCYQALFNPTSVDDRLFHIHYFDPLKDGIFVDNIWPWGQGESSKPSGIFNARHLSIPCNTWWDMWTRDSCNLFGQGGLLSFRHLEELHIVFRILADHEKELLRMAAPWGQRLSPATLSIFFRRSYDIDFPNTNVDIHVESIYAKFAAMKAANPGWKVPKVKLMAWASQYSTSHRPKTFH</sequence>
<dbReference type="PANTHER" id="PTHR35910:SF6">
    <property type="entry name" value="2EXR DOMAIN-CONTAINING PROTEIN"/>
    <property type="match status" value="1"/>
</dbReference>
<dbReference type="GeneID" id="36576363"/>
<name>A0A2T3AWH6_AMORE</name>
<dbReference type="RefSeq" id="XP_024719016.1">
    <property type="nucleotide sequence ID" value="XM_024868282.1"/>
</dbReference>
<accession>A0A2T3AWH6</accession>
<dbReference type="EMBL" id="KZ679014">
    <property type="protein sequence ID" value="PSS13025.1"/>
    <property type="molecule type" value="Genomic_DNA"/>
</dbReference>
<dbReference type="AlphaFoldDB" id="A0A2T3AWH6"/>
<dbReference type="InterPro" id="IPR045518">
    <property type="entry name" value="2EXR"/>
</dbReference>
<evidence type="ECO:0000313" key="3">
    <source>
        <dbReference type="Proteomes" id="UP000241818"/>
    </source>
</evidence>
<feature type="domain" description="2EXR" evidence="1">
    <location>
        <begin position="16"/>
        <end position="114"/>
    </location>
</feature>
<keyword evidence="3" id="KW-1185">Reference proteome</keyword>
<reference evidence="2 3" key="1">
    <citation type="journal article" date="2018" name="New Phytol.">
        <title>Comparative genomics and transcriptomics depict ericoid mycorrhizal fungi as versatile saprotrophs and plant mutualists.</title>
        <authorList>
            <person name="Martino E."/>
            <person name="Morin E."/>
            <person name="Grelet G.A."/>
            <person name="Kuo A."/>
            <person name="Kohler A."/>
            <person name="Daghino S."/>
            <person name="Barry K.W."/>
            <person name="Cichocki N."/>
            <person name="Clum A."/>
            <person name="Dockter R.B."/>
            <person name="Hainaut M."/>
            <person name="Kuo R.C."/>
            <person name="LaButti K."/>
            <person name="Lindahl B.D."/>
            <person name="Lindquist E.A."/>
            <person name="Lipzen A."/>
            <person name="Khouja H.R."/>
            <person name="Magnuson J."/>
            <person name="Murat C."/>
            <person name="Ohm R.A."/>
            <person name="Singer S.W."/>
            <person name="Spatafora J.W."/>
            <person name="Wang M."/>
            <person name="Veneault-Fourrey C."/>
            <person name="Henrissat B."/>
            <person name="Grigoriev I.V."/>
            <person name="Martin F.M."/>
            <person name="Perotto S."/>
        </authorList>
    </citation>
    <scope>NUCLEOTIDE SEQUENCE [LARGE SCALE GENOMIC DNA]</scope>
    <source>
        <strain evidence="2 3">ATCC 22711</strain>
    </source>
</reference>
<evidence type="ECO:0000259" key="1">
    <source>
        <dbReference type="Pfam" id="PF20150"/>
    </source>
</evidence>
<dbReference type="InParanoid" id="A0A2T3AWH6"/>
<organism evidence="2 3">
    <name type="scientific">Amorphotheca resinae ATCC 22711</name>
    <dbReference type="NCBI Taxonomy" id="857342"/>
    <lineage>
        <taxon>Eukaryota</taxon>
        <taxon>Fungi</taxon>
        <taxon>Dikarya</taxon>
        <taxon>Ascomycota</taxon>
        <taxon>Pezizomycotina</taxon>
        <taxon>Leotiomycetes</taxon>
        <taxon>Helotiales</taxon>
        <taxon>Amorphothecaceae</taxon>
        <taxon>Amorphotheca</taxon>
    </lineage>
</organism>
<dbReference type="OrthoDB" id="3448456at2759"/>
<dbReference type="PANTHER" id="PTHR35910">
    <property type="entry name" value="2EXR DOMAIN-CONTAINING PROTEIN"/>
    <property type="match status" value="1"/>
</dbReference>